<evidence type="ECO:0000256" key="4">
    <source>
        <dbReference type="ARBA" id="ARBA00048462"/>
    </source>
</evidence>
<dbReference type="AlphaFoldDB" id="A0A8J3WCV4"/>
<dbReference type="PANTHER" id="PTHR42681">
    <property type="entry name" value="MALONYL-COA-ACYL CARRIER PROTEIN TRANSACYLASE, MITOCHONDRIAL"/>
    <property type="match status" value="1"/>
</dbReference>
<accession>A0A8J3WCV4</accession>
<name>A0A8J3WCV4_PLARO</name>
<evidence type="ECO:0000313" key="7">
    <source>
        <dbReference type="Proteomes" id="UP000655044"/>
    </source>
</evidence>
<evidence type="ECO:0000256" key="3">
    <source>
        <dbReference type="ARBA" id="ARBA00023315"/>
    </source>
</evidence>
<sequence>MNAGAVARTALVFPGMGPASFAEVGKFMVINPFARKLVAAADRRLGYSLVDRFAAAEGHYSEYAQVAFMVNCVALAQWAERALEVEPVAATGVSFGAKPAVAHVGALGLEDAVWMTAELARLQEDYFATEFRDLVTHSFVRAPAERLAEVLAELEDRGEWHEISCRVDSDFVMLTLRESNLDWLERRLRSIGALSLYTMRPPLHCTVFGALRERAEEEVIGRLRFADPAVPLLADQDGRRVTTAEGVRTLLLDGFDHAVRWPAVVSALRDMGVTRVCVAGQDTLFGRVPVTRNAFEVVPATPYTATRPRPRRAAGVAS</sequence>
<gene>
    <name evidence="6" type="ORF">Pro02_30280</name>
</gene>
<comment type="catalytic activity">
    <reaction evidence="4">
        <text>holo-[ACP] + malonyl-CoA = malonyl-[ACP] + CoA</text>
        <dbReference type="Rhea" id="RHEA:41792"/>
        <dbReference type="Rhea" id="RHEA-COMP:9623"/>
        <dbReference type="Rhea" id="RHEA-COMP:9685"/>
        <dbReference type="ChEBI" id="CHEBI:57287"/>
        <dbReference type="ChEBI" id="CHEBI:57384"/>
        <dbReference type="ChEBI" id="CHEBI:64479"/>
        <dbReference type="ChEBI" id="CHEBI:78449"/>
        <dbReference type="EC" id="2.3.1.39"/>
    </reaction>
</comment>
<dbReference type="InterPro" id="IPR049416">
    <property type="entry name" value="VinK-like_small"/>
</dbReference>
<keyword evidence="7" id="KW-1185">Reference proteome</keyword>
<proteinExistence type="predicted"/>
<dbReference type="Gene3D" id="3.40.366.10">
    <property type="entry name" value="Malonyl-Coenzyme A Acyl Carrier Protein, domain 2"/>
    <property type="match status" value="2"/>
</dbReference>
<dbReference type="Proteomes" id="UP000655044">
    <property type="component" value="Unassembled WGS sequence"/>
</dbReference>
<evidence type="ECO:0000313" key="6">
    <source>
        <dbReference type="EMBL" id="GIH84620.1"/>
    </source>
</evidence>
<dbReference type="GO" id="GO:0006633">
    <property type="term" value="P:fatty acid biosynthetic process"/>
    <property type="evidence" value="ECO:0007669"/>
    <property type="project" value="TreeGrafter"/>
</dbReference>
<dbReference type="SUPFAM" id="SSF52151">
    <property type="entry name" value="FabD/lysophospholipase-like"/>
    <property type="match status" value="1"/>
</dbReference>
<dbReference type="EC" id="2.3.1.39" evidence="1"/>
<evidence type="ECO:0000256" key="2">
    <source>
        <dbReference type="ARBA" id="ARBA00022679"/>
    </source>
</evidence>
<comment type="caution">
    <text evidence="6">The sequence shown here is derived from an EMBL/GenBank/DDBJ whole genome shotgun (WGS) entry which is preliminary data.</text>
</comment>
<feature type="domain" description="Malonyl-CoA-[acyl-carrier-protein] transacylase small" evidence="5">
    <location>
        <begin position="138"/>
        <end position="199"/>
    </location>
</feature>
<protein>
    <recommendedName>
        <fullName evidence="1">[acyl-carrier-protein] S-malonyltransferase</fullName>
        <ecNumber evidence="1">2.3.1.39</ecNumber>
    </recommendedName>
</protein>
<dbReference type="GO" id="GO:0004314">
    <property type="term" value="F:[acyl-carrier-protein] S-malonyltransferase activity"/>
    <property type="evidence" value="ECO:0007669"/>
    <property type="project" value="UniProtKB-EC"/>
</dbReference>
<organism evidence="6 7">
    <name type="scientific">Planobispora rosea</name>
    <dbReference type="NCBI Taxonomy" id="35762"/>
    <lineage>
        <taxon>Bacteria</taxon>
        <taxon>Bacillati</taxon>
        <taxon>Actinomycetota</taxon>
        <taxon>Actinomycetes</taxon>
        <taxon>Streptosporangiales</taxon>
        <taxon>Streptosporangiaceae</taxon>
        <taxon>Planobispora</taxon>
    </lineage>
</organism>
<dbReference type="InterPro" id="IPR016035">
    <property type="entry name" value="Acyl_Trfase/lysoPLipase"/>
</dbReference>
<dbReference type="EMBL" id="BOOI01000025">
    <property type="protein sequence ID" value="GIH84620.1"/>
    <property type="molecule type" value="Genomic_DNA"/>
</dbReference>
<dbReference type="InterPro" id="IPR050858">
    <property type="entry name" value="Mal-CoA-ACP_Trans/PKS_FabD"/>
</dbReference>
<reference evidence="6" key="1">
    <citation type="submission" date="2021-01" db="EMBL/GenBank/DDBJ databases">
        <title>Whole genome shotgun sequence of Planobispora rosea NBRC 15558.</title>
        <authorList>
            <person name="Komaki H."/>
            <person name="Tamura T."/>
        </authorList>
    </citation>
    <scope>NUCLEOTIDE SEQUENCE</scope>
    <source>
        <strain evidence="6">NBRC 15558</strain>
    </source>
</reference>
<keyword evidence="2" id="KW-0808">Transferase</keyword>
<dbReference type="Pfam" id="PF21124">
    <property type="entry name" value="VinK_C"/>
    <property type="match status" value="1"/>
</dbReference>
<keyword evidence="3" id="KW-0012">Acyltransferase</keyword>
<dbReference type="InterPro" id="IPR001227">
    <property type="entry name" value="Ac_transferase_dom_sf"/>
</dbReference>
<evidence type="ECO:0000259" key="5">
    <source>
        <dbReference type="Pfam" id="PF21124"/>
    </source>
</evidence>
<dbReference type="PANTHER" id="PTHR42681:SF1">
    <property type="entry name" value="MALONYL-COA-ACYL CARRIER PROTEIN TRANSACYLASE, MITOCHONDRIAL"/>
    <property type="match status" value="1"/>
</dbReference>
<evidence type="ECO:0000256" key="1">
    <source>
        <dbReference type="ARBA" id="ARBA00013258"/>
    </source>
</evidence>